<keyword evidence="2" id="KW-1133">Transmembrane helix</keyword>
<dbReference type="GO" id="GO:0055088">
    <property type="term" value="P:lipid homeostasis"/>
    <property type="evidence" value="ECO:0007669"/>
    <property type="project" value="TreeGrafter"/>
</dbReference>
<dbReference type="GO" id="GO:0016020">
    <property type="term" value="C:membrane"/>
    <property type="evidence" value="ECO:0007669"/>
    <property type="project" value="TreeGrafter"/>
</dbReference>
<dbReference type="InterPro" id="IPR033562">
    <property type="entry name" value="PLPL"/>
</dbReference>
<organism evidence="4">
    <name type="scientific">viral metagenome</name>
    <dbReference type="NCBI Taxonomy" id="1070528"/>
    <lineage>
        <taxon>unclassified sequences</taxon>
        <taxon>metagenomes</taxon>
        <taxon>organismal metagenomes</taxon>
    </lineage>
</organism>
<feature type="transmembrane region" description="Helical" evidence="2">
    <location>
        <begin position="64"/>
        <end position="86"/>
    </location>
</feature>
<dbReference type="SUPFAM" id="SSF52151">
    <property type="entry name" value="FabD/lysophospholipase-like"/>
    <property type="match status" value="1"/>
</dbReference>
<name>A0A6C0EWZ3_9ZZZZ</name>
<dbReference type="EMBL" id="MN738975">
    <property type="protein sequence ID" value="QHT33724.1"/>
    <property type="molecule type" value="Genomic_DNA"/>
</dbReference>
<keyword evidence="2" id="KW-0812">Transmembrane</keyword>
<dbReference type="InterPro" id="IPR016035">
    <property type="entry name" value="Acyl_Trfase/lysoPLipase"/>
</dbReference>
<keyword evidence="1" id="KW-0443">Lipid metabolism</keyword>
<keyword evidence="2" id="KW-0472">Membrane</keyword>
<dbReference type="GO" id="GO:0005811">
    <property type="term" value="C:lipid droplet"/>
    <property type="evidence" value="ECO:0007669"/>
    <property type="project" value="TreeGrafter"/>
</dbReference>
<feature type="transmembrane region" description="Helical" evidence="2">
    <location>
        <begin position="38"/>
        <end position="58"/>
    </location>
</feature>
<dbReference type="GO" id="GO:0005737">
    <property type="term" value="C:cytoplasm"/>
    <property type="evidence" value="ECO:0007669"/>
    <property type="project" value="TreeGrafter"/>
</dbReference>
<dbReference type="GO" id="GO:0004806">
    <property type="term" value="F:triacylglycerol lipase activity"/>
    <property type="evidence" value="ECO:0007669"/>
    <property type="project" value="TreeGrafter"/>
</dbReference>
<evidence type="ECO:0000259" key="3">
    <source>
        <dbReference type="Pfam" id="PF01734"/>
    </source>
</evidence>
<dbReference type="AlphaFoldDB" id="A0A6C0EWZ3"/>
<evidence type="ECO:0000313" key="4">
    <source>
        <dbReference type="EMBL" id="QHT33724.1"/>
    </source>
</evidence>
<feature type="domain" description="PNPLA" evidence="3">
    <location>
        <begin position="39"/>
        <end position="192"/>
    </location>
</feature>
<dbReference type="PANTHER" id="PTHR12406">
    <property type="entry name" value="CALCIUM-INDEPENDENT PHOSPHOLIPASE A2 IPLA2 -RELATED"/>
    <property type="match status" value="1"/>
</dbReference>
<sequence length="321" mass="37406">MEHIRDMNSSNSTIIKDLICLLIKNIDPCYIKNKEIDMILSGGAFNVSYLVGCLYFIHEMQEKGLIVINKISTCSASSLIGLLFLIDKVDLFVDTLYELSINSFKKNKHVIFDDESLASIINIIEKELPENILSIVNDRLYITYYDVIECKQIIKSKYEDVSDIFNTIKRSCFIPYITMDKLLEDNKYIDGGTPYIFDKEEGVKRLYINLCGIDKIMDSIIIKKDKINTHRVLNGVLDIHDFFFRCKKTSMCSYVDNWTIIRKIEFKILKIKVYLLCAFIHFIIIIKASIVDKYYKDNKNINIVFSKCRTSLSRIIEQYCI</sequence>
<dbReference type="PANTHER" id="PTHR12406:SF38">
    <property type="entry name" value="PNPLA DOMAIN-CONTAINING PROTEIN"/>
    <property type="match status" value="1"/>
</dbReference>
<evidence type="ECO:0000256" key="1">
    <source>
        <dbReference type="ARBA" id="ARBA00023098"/>
    </source>
</evidence>
<dbReference type="Gene3D" id="3.40.1090.10">
    <property type="entry name" value="Cytosolic phospholipase A2 catalytic domain"/>
    <property type="match status" value="1"/>
</dbReference>
<protein>
    <recommendedName>
        <fullName evidence="3">PNPLA domain-containing protein</fullName>
    </recommendedName>
</protein>
<feature type="transmembrane region" description="Helical" evidence="2">
    <location>
        <begin position="271"/>
        <end position="290"/>
    </location>
</feature>
<evidence type="ECO:0000256" key="2">
    <source>
        <dbReference type="SAM" id="Phobius"/>
    </source>
</evidence>
<dbReference type="GO" id="GO:0019433">
    <property type="term" value="P:triglyceride catabolic process"/>
    <property type="evidence" value="ECO:0007669"/>
    <property type="project" value="TreeGrafter"/>
</dbReference>
<dbReference type="InterPro" id="IPR002641">
    <property type="entry name" value="PNPLA_dom"/>
</dbReference>
<dbReference type="Pfam" id="PF01734">
    <property type="entry name" value="Patatin"/>
    <property type="match status" value="1"/>
</dbReference>
<reference evidence="4" key="1">
    <citation type="journal article" date="2020" name="Nature">
        <title>Giant virus diversity and host interactions through global metagenomics.</title>
        <authorList>
            <person name="Schulz F."/>
            <person name="Roux S."/>
            <person name="Paez-Espino D."/>
            <person name="Jungbluth S."/>
            <person name="Walsh D.A."/>
            <person name="Denef V.J."/>
            <person name="McMahon K.D."/>
            <person name="Konstantinidis K.T."/>
            <person name="Eloe-Fadrosh E.A."/>
            <person name="Kyrpides N.C."/>
            <person name="Woyke T."/>
        </authorList>
    </citation>
    <scope>NUCLEOTIDE SEQUENCE</scope>
    <source>
        <strain evidence="4">GVMAG-M-3300009161-36</strain>
    </source>
</reference>
<accession>A0A6C0EWZ3</accession>
<proteinExistence type="predicted"/>